<comment type="caution">
    <text evidence="3">The sequence shown here is derived from an EMBL/GenBank/DDBJ whole genome shotgun (WGS) entry which is preliminary data.</text>
</comment>
<evidence type="ECO:0000313" key="5">
    <source>
        <dbReference type="EMBL" id="THC79817.1"/>
    </source>
</evidence>
<dbReference type="InterPro" id="IPR011856">
    <property type="entry name" value="tRNA_endonuc-like_dom_sf"/>
</dbReference>
<dbReference type="GO" id="GO:0009307">
    <property type="term" value="P:DNA restriction-modification system"/>
    <property type="evidence" value="ECO:0007669"/>
    <property type="project" value="InterPro"/>
</dbReference>
<dbReference type="Pfam" id="PF04471">
    <property type="entry name" value="Mrr_cat"/>
    <property type="match status" value="1"/>
</dbReference>
<reference evidence="3 8" key="3">
    <citation type="submission" date="2020-07" db="EMBL/GenBank/DDBJ databases">
        <title>Organ Donor 1.</title>
        <authorList>
            <person name="Marsh A.J."/>
            <person name="Azcarate-Peril M.A."/>
        </authorList>
    </citation>
    <scope>NUCLEOTIDE SEQUENCE [LARGE SCALE GENOMIC DNA]</scope>
    <source>
        <strain evidence="3 8">AMC0712</strain>
    </source>
</reference>
<dbReference type="AlphaFoldDB" id="A0A508YZ38"/>
<dbReference type="Gene3D" id="3.40.1350.10">
    <property type="match status" value="1"/>
</dbReference>
<dbReference type="Proteomes" id="UP000189067">
    <property type="component" value="Unassembled WGS sequence"/>
</dbReference>
<evidence type="ECO:0000256" key="1">
    <source>
        <dbReference type="ARBA" id="ARBA00022801"/>
    </source>
</evidence>
<name>A0A508YZ38_LACRH</name>
<reference evidence="5 7" key="2">
    <citation type="submission" date="2019-04" db="EMBL/GenBank/DDBJ databases">
        <title>Genome Announcement to Ensure Probiotic Safety of Lactobacillus rhamnosus UBLR-58.</title>
        <authorList>
            <person name="Sulthana A."/>
            <person name="Lakshmi S.G."/>
            <person name="Madempudi R.S."/>
        </authorList>
    </citation>
    <scope>NUCLEOTIDE SEQUENCE [LARGE SCALE GENOMIC DNA]</scope>
    <source>
        <strain evidence="5 7">UBLR-58</strain>
    </source>
</reference>
<organism evidence="3 8">
    <name type="scientific">Lacticaseibacillus rhamnosus</name>
    <name type="common">Lactobacillus rhamnosus</name>
    <dbReference type="NCBI Taxonomy" id="47715"/>
    <lineage>
        <taxon>Bacteria</taxon>
        <taxon>Bacillati</taxon>
        <taxon>Bacillota</taxon>
        <taxon>Bacilli</taxon>
        <taxon>Lactobacillales</taxon>
        <taxon>Lactobacillaceae</taxon>
        <taxon>Lacticaseibacillus</taxon>
    </lineage>
</organism>
<evidence type="ECO:0000313" key="8">
    <source>
        <dbReference type="Proteomes" id="UP000552935"/>
    </source>
</evidence>
<evidence type="ECO:0000313" key="6">
    <source>
        <dbReference type="Proteomes" id="UP000189067"/>
    </source>
</evidence>
<dbReference type="RefSeq" id="WP_005692935.1">
    <property type="nucleotide sequence ID" value="NZ_CABFNI010000014.1"/>
</dbReference>
<evidence type="ECO:0000259" key="2">
    <source>
        <dbReference type="Pfam" id="PF04471"/>
    </source>
</evidence>
<dbReference type="SUPFAM" id="SSF52980">
    <property type="entry name" value="Restriction endonuclease-like"/>
    <property type="match status" value="1"/>
</dbReference>
<dbReference type="EMBL" id="JACCKI010000011">
    <property type="protein sequence ID" value="NZA05743.1"/>
    <property type="molecule type" value="Genomic_DNA"/>
</dbReference>
<dbReference type="GO" id="GO:0003677">
    <property type="term" value="F:DNA binding"/>
    <property type="evidence" value="ECO:0007669"/>
    <property type="project" value="InterPro"/>
</dbReference>
<protein>
    <submittedName>
        <fullName evidence="3">Mrr restriction system protein</fullName>
    </submittedName>
    <submittedName>
        <fullName evidence="4">Restriction endonuclease</fullName>
    </submittedName>
</protein>
<dbReference type="InterPro" id="IPR011335">
    <property type="entry name" value="Restrct_endonuc-II-like"/>
</dbReference>
<keyword evidence="4" id="KW-0255">Endonuclease</keyword>
<evidence type="ECO:0000313" key="4">
    <source>
        <dbReference type="EMBL" id="ONN74387.1"/>
    </source>
</evidence>
<gene>
    <name evidence="4" type="ORF">BWR10_09350</name>
    <name evidence="5" type="ORF">E6L36_05015</name>
    <name evidence="3" type="ORF">H0N82_11775</name>
</gene>
<evidence type="ECO:0000313" key="7">
    <source>
        <dbReference type="Proteomes" id="UP000307517"/>
    </source>
</evidence>
<dbReference type="InterPro" id="IPR007560">
    <property type="entry name" value="Restrct_endonuc_IV_Mrr"/>
</dbReference>
<keyword evidence="1" id="KW-0378">Hydrolase</keyword>
<dbReference type="PANTHER" id="PTHR30015:SF7">
    <property type="entry name" value="TYPE IV METHYL-DIRECTED RESTRICTION ENZYME ECOKMRR"/>
    <property type="match status" value="1"/>
</dbReference>
<dbReference type="InterPro" id="IPR052906">
    <property type="entry name" value="Type_IV_Methyl-Rstrct_Enzyme"/>
</dbReference>
<feature type="domain" description="Restriction endonuclease type IV Mrr" evidence="2">
    <location>
        <begin position="157"/>
        <end position="277"/>
    </location>
</feature>
<dbReference type="Proteomes" id="UP000552935">
    <property type="component" value="Unassembled WGS sequence"/>
</dbReference>
<evidence type="ECO:0000313" key="3">
    <source>
        <dbReference type="EMBL" id="NZA05743.1"/>
    </source>
</evidence>
<dbReference type="PANTHER" id="PTHR30015">
    <property type="entry name" value="MRR RESTRICTION SYSTEM PROTEIN"/>
    <property type="match status" value="1"/>
</dbReference>
<reference evidence="4 6" key="1">
    <citation type="submission" date="2017-01" db="EMBL/GenBank/DDBJ databases">
        <title>In silico prediction, in vitro antibacterial spectrum and physicochemical properties of a putative bacteriocin produced by Lactobacillus rhamnosus strain L156.4.</title>
        <authorList>
            <person name="Silveira A.M."/>
            <person name="Monteiro A.S."/>
            <person name="Santos V.L."/>
            <person name="Nicoli J.R."/>
            <person name="Azevedo V."/>
            <person name="Soares S.C."/>
            <person name="Castro-Oliveira L."/>
            <person name="Dias-Souza M.V."/>
            <person name="Nardi R.M."/>
        </authorList>
    </citation>
    <scope>NUCLEOTIDE SEQUENCE [LARGE SCALE GENOMIC DNA]</scope>
    <source>
        <strain evidence="4 6">L156.4</strain>
    </source>
</reference>
<sequence>MSYQRRNAGRAILLALQDIGGVASRKQIKKRIADNEETGFTYDDVFEKVAAKSGKEYVPFDFDFNFSLKELGLLGYIEPPQRGQDIALTEKGRASDASLYLSADEAARIADYWQKKSDLRRAKNASQASAKVEPITSDLDSADDNSDTWQAQLISQLKQFSPAKFESFSRLLISKMGVKIDKKMGIVKSADHGIDGFGYFESGEFRTSRVAIQAKRFTDSPVSEPDIDKFKGVMDGFNAEYGIFITTSYFTDQAKAKAVRGNRSVTLVDGQRIAELVEQYRLHITPVQTFTLDDYYFEES</sequence>
<dbReference type="EMBL" id="MTJY01000037">
    <property type="protein sequence ID" value="ONN74387.1"/>
    <property type="molecule type" value="Genomic_DNA"/>
</dbReference>
<proteinExistence type="predicted"/>
<dbReference type="GO" id="GO:0015666">
    <property type="term" value="F:restriction endodeoxyribonuclease activity"/>
    <property type="evidence" value="ECO:0007669"/>
    <property type="project" value="TreeGrafter"/>
</dbReference>
<dbReference type="Proteomes" id="UP000307517">
    <property type="component" value="Unassembled WGS sequence"/>
</dbReference>
<keyword evidence="4" id="KW-0540">Nuclease</keyword>
<accession>A0A508YZ38</accession>
<dbReference type="EMBL" id="SSHM01000001">
    <property type="protein sequence ID" value="THC79817.1"/>
    <property type="molecule type" value="Genomic_DNA"/>
</dbReference>